<sequence>MKQIEAIVNNALQQQTERRRGYKAQMAVSHLGIQHTENCRVLPDRELLLSRIPSGGVCAEIGAAFGDYTDSILSLNKPKQLHLVDAWDSDRYRQGLQQIRHKFAKEIQADQLCIHQGLSVDKLLEFKDNFFDWVYIDTNHSYETTLDELKICNRKVKPGGRIAGHDFCTGNVISPVPYGVVEAVTQFCVEDGWQYEYVTLEYHGHFSFCLTRL</sequence>
<dbReference type="SUPFAM" id="SSF53335">
    <property type="entry name" value="S-adenosyl-L-methionine-dependent methyltransferases"/>
    <property type="match status" value="1"/>
</dbReference>
<evidence type="ECO:0000313" key="2">
    <source>
        <dbReference type="Proteomes" id="UP000194161"/>
    </source>
</evidence>
<dbReference type="OrthoDB" id="292252at2"/>
<dbReference type="Pfam" id="PF13578">
    <property type="entry name" value="Methyltransf_24"/>
    <property type="match status" value="1"/>
</dbReference>
<dbReference type="GO" id="GO:0032259">
    <property type="term" value="P:methylation"/>
    <property type="evidence" value="ECO:0007669"/>
    <property type="project" value="UniProtKB-KW"/>
</dbReference>
<organism evidence="1 2">
    <name type="scientific">Bordetella genomosp. 13</name>
    <dbReference type="NCBI Taxonomy" id="463040"/>
    <lineage>
        <taxon>Bacteria</taxon>
        <taxon>Pseudomonadati</taxon>
        <taxon>Pseudomonadota</taxon>
        <taxon>Betaproteobacteria</taxon>
        <taxon>Burkholderiales</taxon>
        <taxon>Alcaligenaceae</taxon>
        <taxon>Bordetella</taxon>
    </lineage>
</organism>
<evidence type="ECO:0000313" key="1">
    <source>
        <dbReference type="EMBL" id="ARP97343.1"/>
    </source>
</evidence>
<dbReference type="AlphaFoldDB" id="A0A1W6ZIV5"/>
<dbReference type="EMBL" id="CP021111">
    <property type="protein sequence ID" value="ARP97343.1"/>
    <property type="molecule type" value="Genomic_DNA"/>
</dbReference>
<keyword evidence="1" id="KW-0489">Methyltransferase</keyword>
<dbReference type="KEGG" id="bgm:CAL15_08085"/>
<dbReference type="InterPro" id="IPR029063">
    <property type="entry name" value="SAM-dependent_MTases_sf"/>
</dbReference>
<dbReference type="GO" id="GO:0008168">
    <property type="term" value="F:methyltransferase activity"/>
    <property type="evidence" value="ECO:0007669"/>
    <property type="project" value="UniProtKB-KW"/>
</dbReference>
<accession>A0A1W6ZIV5</accession>
<keyword evidence="2" id="KW-1185">Reference proteome</keyword>
<dbReference type="STRING" id="463040.CAL15_08085"/>
<gene>
    <name evidence="1" type="ORF">CAL15_08085</name>
</gene>
<keyword evidence="1" id="KW-0808">Transferase</keyword>
<proteinExistence type="predicted"/>
<reference evidence="1 2" key="1">
    <citation type="submission" date="2017-05" db="EMBL/GenBank/DDBJ databases">
        <title>Complete and WGS of Bordetella genogroups.</title>
        <authorList>
            <person name="Spilker T."/>
            <person name="LiPuma J."/>
        </authorList>
    </citation>
    <scope>NUCLEOTIDE SEQUENCE [LARGE SCALE GENOMIC DNA]</scope>
    <source>
        <strain evidence="1 2">AU7206</strain>
    </source>
</reference>
<dbReference type="Proteomes" id="UP000194161">
    <property type="component" value="Chromosome"/>
</dbReference>
<name>A0A1W6ZIV5_9BORD</name>
<dbReference type="Gene3D" id="3.40.50.150">
    <property type="entry name" value="Vaccinia Virus protein VP39"/>
    <property type="match status" value="1"/>
</dbReference>
<protein>
    <submittedName>
        <fullName evidence="1">Methyltransferase</fullName>
    </submittedName>
</protein>